<reference evidence="7" key="1">
    <citation type="submission" date="2018-05" db="EMBL/GenBank/DDBJ databases">
        <authorList>
            <person name="Lanie J.A."/>
            <person name="Ng W.-L."/>
            <person name="Kazmierczak K.M."/>
            <person name="Andrzejewski T.M."/>
            <person name="Davidsen T.M."/>
            <person name="Wayne K.J."/>
            <person name="Tettelin H."/>
            <person name="Glass J.I."/>
            <person name="Rusch D."/>
            <person name="Podicherti R."/>
            <person name="Tsui H.-C.T."/>
            <person name="Winkler M.E."/>
        </authorList>
    </citation>
    <scope>NUCLEOTIDE SEQUENCE</scope>
</reference>
<protein>
    <submittedName>
        <fullName evidence="7">Uncharacterized protein</fullName>
    </submittedName>
</protein>
<evidence type="ECO:0000256" key="4">
    <source>
        <dbReference type="ARBA" id="ARBA00023136"/>
    </source>
</evidence>
<evidence type="ECO:0000256" key="1">
    <source>
        <dbReference type="ARBA" id="ARBA00004127"/>
    </source>
</evidence>
<feature type="transmembrane region" description="Helical" evidence="6">
    <location>
        <begin position="32"/>
        <end position="52"/>
    </location>
</feature>
<evidence type="ECO:0000313" key="7">
    <source>
        <dbReference type="EMBL" id="SUZ57006.1"/>
    </source>
</evidence>
<dbReference type="EMBL" id="UINC01000535">
    <property type="protein sequence ID" value="SUZ57006.1"/>
    <property type="molecule type" value="Genomic_DNA"/>
</dbReference>
<feature type="transmembrane region" description="Helical" evidence="6">
    <location>
        <begin position="126"/>
        <end position="146"/>
    </location>
</feature>
<feature type="transmembrane region" description="Helical" evidence="6">
    <location>
        <begin position="297"/>
        <end position="317"/>
    </location>
</feature>
<evidence type="ECO:0000256" key="3">
    <source>
        <dbReference type="ARBA" id="ARBA00022989"/>
    </source>
</evidence>
<accession>A0A381NQZ0</accession>
<dbReference type="SMART" id="SM00730">
    <property type="entry name" value="PSN"/>
    <property type="match status" value="1"/>
</dbReference>
<sequence length="319" mass="33565">MSSSEEDVTAAAGDADNDATSPPAGSWSSHRWPLLGLAGCFVVAQLLAMALVPSFDAAEMQAFEDPEDPVNSGIYFVLILAFTAFVLWLARRGLQNLLQLIFMGAIGMTFVYVGYPLFLVLGFTPAGAWLGGAAIAVQLTFLLLTFPEWYVINICGVLISAGAAAIFGISFGLVPALLLLVGLALYDAWAVYSTGHMVDLADTVMELKLPILLVMPKQRGYSFLKQRSLQAQIETGEEREAMFMGLGDIVIPGVLSVSAKASLGWGVGLGAMFGGLAGFAILMHFVLGGRPQAGLPLLNGGAILGWAFTAILLTGSLGL</sequence>
<dbReference type="GO" id="GO:0016020">
    <property type="term" value="C:membrane"/>
    <property type="evidence" value="ECO:0007669"/>
    <property type="project" value="InterPro"/>
</dbReference>
<organism evidence="7">
    <name type="scientific">marine metagenome</name>
    <dbReference type="NCBI Taxonomy" id="408172"/>
    <lineage>
        <taxon>unclassified sequences</taxon>
        <taxon>metagenomes</taxon>
        <taxon>ecological metagenomes</taxon>
    </lineage>
</organism>
<dbReference type="GO" id="GO:0042500">
    <property type="term" value="F:aspartic endopeptidase activity, intramembrane cleaving"/>
    <property type="evidence" value="ECO:0007669"/>
    <property type="project" value="InterPro"/>
</dbReference>
<keyword evidence="2 6" id="KW-0812">Transmembrane</keyword>
<dbReference type="AlphaFoldDB" id="A0A381NQZ0"/>
<feature type="transmembrane region" description="Helical" evidence="6">
    <location>
        <begin position="72"/>
        <end position="90"/>
    </location>
</feature>
<dbReference type="NCBIfam" id="NF041679">
    <property type="entry name" value="IMP_arch_presen"/>
    <property type="match status" value="1"/>
</dbReference>
<gene>
    <name evidence="7" type="ORF">METZ01_LOCUS9860</name>
</gene>
<dbReference type="Pfam" id="PF06550">
    <property type="entry name" value="SPP"/>
    <property type="match status" value="1"/>
</dbReference>
<dbReference type="InterPro" id="IPR006639">
    <property type="entry name" value="Preselin/SPP"/>
</dbReference>
<feature type="transmembrane region" description="Helical" evidence="6">
    <location>
        <begin position="263"/>
        <end position="285"/>
    </location>
</feature>
<feature type="region of interest" description="Disordered" evidence="5">
    <location>
        <begin position="1"/>
        <end position="24"/>
    </location>
</feature>
<name>A0A381NQZ0_9ZZZZ</name>
<evidence type="ECO:0000256" key="6">
    <source>
        <dbReference type="SAM" id="Phobius"/>
    </source>
</evidence>
<evidence type="ECO:0000256" key="2">
    <source>
        <dbReference type="ARBA" id="ARBA00022692"/>
    </source>
</evidence>
<feature type="transmembrane region" description="Helical" evidence="6">
    <location>
        <begin position="97"/>
        <end position="120"/>
    </location>
</feature>
<evidence type="ECO:0000256" key="5">
    <source>
        <dbReference type="SAM" id="MobiDB-lite"/>
    </source>
</evidence>
<comment type="subcellular location">
    <subcellularLocation>
        <location evidence="1">Endomembrane system</location>
        <topology evidence="1">Multi-pass membrane protein</topology>
    </subcellularLocation>
</comment>
<dbReference type="GO" id="GO:0012505">
    <property type="term" value="C:endomembrane system"/>
    <property type="evidence" value="ECO:0007669"/>
    <property type="project" value="UniProtKB-SubCell"/>
</dbReference>
<keyword evidence="4 6" id="KW-0472">Membrane</keyword>
<feature type="transmembrane region" description="Helical" evidence="6">
    <location>
        <begin position="158"/>
        <end position="186"/>
    </location>
</feature>
<dbReference type="InterPro" id="IPR010545">
    <property type="entry name" value="SPP"/>
</dbReference>
<proteinExistence type="predicted"/>
<keyword evidence="3 6" id="KW-1133">Transmembrane helix</keyword>